<dbReference type="Gene3D" id="3.10.20.870">
    <property type="entry name" value="PFU (PLAA family ubiquitin binding), C-terminal domain"/>
    <property type="match status" value="1"/>
</dbReference>
<proteinExistence type="inferred from homology"/>
<name>A0ABN7SCB9_OIKDI</name>
<organism evidence="10 11">
    <name type="scientific">Oikopleura dioica</name>
    <name type="common">Tunicate</name>
    <dbReference type="NCBI Taxonomy" id="34765"/>
    <lineage>
        <taxon>Eukaryota</taxon>
        <taxon>Metazoa</taxon>
        <taxon>Chordata</taxon>
        <taxon>Tunicata</taxon>
        <taxon>Appendicularia</taxon>
        <taxon>Copelata</taxon>
        <taxon>Oikopleuridae</taxon>
        <taxon>Oikopleura</taxon>
    </lineage>
</organism>
<dbReference type="PROSITE" id="PS50082">
    <property type="entry name" value="WD_REPEATS_2"/>
    <property type="match status" value="4"/>
</dbReference>
<dbReference type="SUPFAM" id="SSF50978">
    <property type="entry name" value="WD40 repeat-like"/>
    <property type="match status" value="1"/>
</dbReference>
<feature type="repeat" description="WD" evidence="6">
    <location>
        <begin position="231"/>
        <end position="272"/>
    </location>
</feature>
<evidence type="ECO:0000313" key="11">
    <source>
        <dbReference type="Proteomes" id="UP001158576"/>
    </source>
</evidence>
<dbReference type="EMBL" id="OU015569">
    <property type="protein sequence ID" value="CAG5097884.1"/>
    <property type="molecule type" value="Genomic_DNA"/>
</dbReference>
<accession>A0ABN7SCB9</accession>
<evidence type="ECO:0000256" key="6">
    <source>
        <dbReference type="PROSITE-ProRule" id="PRU00221"/>
    </source>
</evidence>
<feature type="compositionally biased region" description="Gly residues" evidence="7">
    <location>
        <begin position="465"/>
        <end position="477"/>
    </location>
</feature>
<evidence type="ECO:0000256" key="4">
    <source>
        <dbReference type="ARBA" id="ARBA00022574"/>
    </source>
</evidence>
<protein>
    <submittedName>
        <fullName evidence="10">Oidioi.mRNA.OKI2018_I69.XSR.g15274.t1.cds</fullName>
    </submittedName>
</protein>
<dbReference type="Gene3D" id="2.130.10.10">
    <property type="entry name" value="YVTN repeat-like/Quinoprotein amine dehydrogenase"/>
    <property type="match status" value="1"/>
</dbReference>
<feature type="domain" description="PUL" evidence="9">
    <location>
        <begin position="564"/>
        <end position="829"/>
    </location>
</feature>
<comment type="similarity">
    <text evidence="2">Belongs to the WD repeat PLAP family.</text>
</comment>
<dbReference type="PANTHER" id="PTHR19849">
    <property type="entry name" value="PHOSPHOLIPASE A-2-ACTIVATING PROTEIN"/>
    <property type="match status" value="1"/>
</dbReference>
<evidence type="ECO:0000259" key="9">
    <source>
        <dbReference type="PROSITE" id="PS51396"/>
    </source>
</evidence>
<dbReference type="InterPro" id="IPR015155">
    <property type="entry name" value="PFU"/>
</dbReference>
<evidence type="ECO:0000256" key="7">
    <source>
        <dbReference type="SAM" id="MobiDB-lite"/>
    </source>
</evidence>
<gene>
    <name evidence="10" type="ORF">OKIOD_LOCUS6832</name>
</gene>
<feature type="region of interest" description="Disordered" evidence="7">
    <location>
        <begin position="464"/>
        <end position="550"/>
    </location>
</feature>
<dbReference type="Proteomes" id="UP001158576">
    <property type="component" value="Chromosome XSR"/>
</dbReference>
<dbReference type="CDD" id="cd00200">
    <property type="entry name" value="WD40"/>
    <property type="match status" value="1"/>
</dbReference>
<dbReference type="Gene3D" id="1.25.10.10">
    <property type="entry name" value="Leucine-rich Repeat Variant"/>
    <property type="match status" value="1"/>
</dbReference>
<evidence type="ECO:0000256" key="1">
    <source>
        <dbReference type="ARBA" id="ARBA00004496"/>
    </source>
</evidence>
<feature type="repeat" description="WD" evidence="6">
    <location>
        <begin position="190"/>
        <end position="230"/>
    </location>
</feature>
<dbReference type="InterPro" id="IPR013535">
    <property type="entry name" value="PUL_dom"/>
</dbReference>
<dbReference type="InterPro" id="IPR011989">
    <property type="entry name" value="ARM-like"/>
</dbReference>
<evidence type="ECO:0000313" key="10">
    <source>
        <dbReference type="EMBL" id="CAG5097884.1"/>
    </source>
</evidence>
<keyword evidence="3" id="KW-0963">Cytoplasm</keyword>
<dbReference type="InterPro" id="IPR019775">
    <property type="entry name" value="WD40_repeat_CS"/>
</dbReference>
<dbReference type="PANTHER" id="PTHR19849:SF0">
    <property type="entry name" value="PHOSPHOLIPASE A-2-ACTIVATING PROTEIN"/>
    <property type="match status" value="1"/>
</dbReference>
<dbReference type="InterPro" id="IPR016024">
    <property type="entry name" value="ARM-type_fold"/>
</dbReference>
<evidence type="ECO:0000256" key="5">
    <source>
        <dbReference type="ARBA" id="ARBA00022737"/>
    </source>
</evidence>
<dbReference type="InterPro" id="IPR036322">
    <property type="entry name" value="WD40_repeat_dom_sf"/>
</dbReference>
<dbReference type="InterPro" id="IPR038122">
    <property type="entry name" value="PFU_sf"/>
</dbReference>
<dbReference type="InterPro" id="IPR015943">
    <property type="entry name" value="WD40/YVTN_repeat-like_dom_sf"/>
</dbReference>
<keyword evidence="11" id="KW-1185">Reference proteome</keyword>
<evidence type="ECO:0000256" key="3">
    <source>
        <dbReference type="ARBA" id="ARBA00022490"/>
    </source>
</evidence>
<dbReference type="SUPFAM" id="SSF48371">
    <property type="entry name" value="ARM repeat"/>
    <property type="match status" value="1"/>
</dbReference>
<dbReference type="SMART" id="SM00320">
    <property type="entry name" value="WD40"/>
    <property type="match status" value="7"/>
</dbReference>
<dbReference type="InterPro" id="IPR001680">
    <property type="entry name" value="WD40_rpt"/>
</dbReference>
<dbReference type="PROSITE" id="PS51394">
    <property type="entry name" value="PFU"/>
    <property type="match status" value="1"/>
</dbReference>
<feature type="repeat" description="WD" evidence="6">
    <location>
        <begin position="8"/>
        <end position="41"/>
    </location>
</feature>
<comment type="subcellular location">
    <subcellularLocation>
        <location evidence="1">Cytoplasm</location>
    </subcellularLocation>
</comment>
<dbReference type="PROSITE" id="PS51396">
    <property type="entry name" value="PUL"/>
    <property type="match status" value="1"/>
</dbReference>
<reference evidence="10 11" key="1">
    <citation type="submission" date="2021-04" db="EMBL/GenBank/DDBJ databases">
        <authorList>
            <person name="Bliznina A."/>
        </authorList>
    </citation>
    <scope>NUCLEOTIDE SEQUENCE [LARGE SCALE GENOMIC DNA]</scope>
</reference>
<dbReference type="Pfam" id="PF00400">
    <property type="entry name" value="WD40"/>
    <property type="match status" value="5"/>
</dbReference>
<feature type="repeat" description="WD" evidence="6">
    <location>
        <begin position="103"/>
        <end position="134"/>
    </location>
</feature>
<sequence>MYGLRASVSGHSSDVRCLVSCNYPVGGGFLTGSRDKSLKLWFPSAEGVGYEMMTSFRGSTHWISSICFLEPDADNLNGLIVAGSFDSKIRVYDPISSEEKASYVGHGECVSALACNNKTQTVVSGSWDKNVKVWRGKWGSAEKKCTATISGQHQGSVLALGMLEDDRIVTGCADKLLRIFNVDGKLLKSLQGHTDVIQSLTILPDERLLSTGNDMKIRLWDLENGSVAKEFSGHTGFIYCVSPMPRNKGFITSGEDRSVRVWSWDSSEPTETIMLPAQSAWACTALTMGDIAVSLSDGTARVFTYRERFQAPAEEVAAFEESVAAMQIPAKALEDKMEISKLPKSLPPSGKKEGQTMMINEPSGVVAYQWSKGKWEKIGDVTGVSNKDTFEGKEYDFVFSVDVDENAPPLKLPYNLTEDPWRAAQKFINNNALPLTYLEQVANFIITNTAERRQQEAVKVVEPEVGGGADPLTGGSGYRPDYTAPKTTTTKKGGAADPFTGSGAYKPDDVSMGPNAPRYLPGDSSSSAPSGPRMVNPEDNPGRYIPSGNDEEKPKYNIVFVDKKFFPEEKYLLFDDPAPGVEKIINMLNKKCSEKGIQFEEDELKKLAMLCDPENVLMPDDIFVYFSCLMKTHEYWDVKFPLIDILRLALLNYSVVGLLCHEDRVKEFLRPLMKQLNVEKPASVQLLTMRCLVNLFRHEIGAKVALKHFGEILTRATDSLPVQPKPVLKQAHASLLLNFSIAARKFGANVDTKLGLLQKICEKIGRNEADMKIQIRLLIALGTLIHQDIVLCQAADGIGVREELLEIQNKHKRSDDKMAANVASCARKCIQEIMKSLQSLQDNNSMDFDCAGPSTSA</sequence>
<dbReference type="PROSITE" id="PS50294">
    <property type="entry name" value="WD_REPEATS_REGION"/>
    <property type="match status" value="3"/>
</dbReference>
<feature type="domain" description="PFU" evidence="8">
    <location>
        <begin position="367"/>
        <end position="459"/>
    </location>
</feature>
<dbReference type="Pfam" id="PF09070">
    <property type="entry name" value="PFU"/>
    <property type="match status" value="1"/>
</dbReference>
<keyword evidence="4 6" id="KW-0853">WD repeat</keyword>
<dbReference type="Pfam" id="PF08324">
    <property type="entry name" value="PUL"/>
    <property type="match status" value="1"/>
</dbReference>
<dbReference type="PROSITE" id="PS00678">
    <property type="entry name" value="WD_REPEATS_1"/>
    <property type="match status" value="1"/>
</dbReference>
<keyword evidence="5" id="KW-0677">Repeat</keyword>
<feature type="compositionally biased region" description="Low complexity" evidence="7">
    <location>
        <begin position="483"/>
        <end position="496"/>
    </location>
</feature>
<feature type="compositionally biased region" description="Low complexity" evidence="7">
    <location>
        <begin position="521"/>
        <end position="532"/>
    </location>
</feature>
<evidence type="ECO:0000256" key="2">
    <source>
        <dbReference type="ARBA" id="ARBA00008495"/>
    </source>
</evidence>
<evidence type="ECO:0000259" key="8">
    <source>
        <dbReference type="PROSITE" id="PS51394"/>
    </source>
</evidence>